<dbReference type="KEGG" id="pgb:H744_2c1226"/>
<accession>A0A0C5WXW9</accession>
<keyword evidence="1" id="KW-0472">Membrane</keyword>
<sequence length="182" mass="21414">MSVDTPKKSVRHFIYQYWAFILVGLSALFSAWLYYSSDYKLEQLLISREWQSRTVSRIEETELEQLGMLRRVEQTSHVVYLPNSTYSRITLMRLFSDNEQPLTIHISESGNWDVSGKYLLTEPTEFKDITSGTNEDFQPEHLKIINKLYRMDAQQSRRMDIINEKTILLTSLSYGSHILYSL</sequence>
<dbReference type="Pfam" id="PF17323">
    <property type="entry name" value="ToxS"/>
    <property type="match status" value="1"/>
</dbReference>
<dbReference type="EMBL" id="CP005974">
    <property type="protein sequence ID" value="AJR07905.1"/>
    <property type="molecule type" value="Genomic_DNA"/>
</dbReference>
<feature type="transmembrane region" description="Helical" evidence="1">
    <location>
        <begin position="15"/>
        <end position="35"/>
    </location>
</feature>
<proteinExistence type="predicted"/>
<keyword evidence="3" id="KW-1185">Reference proteome</keyword>
<gene>
    <name evidence="2" type="ORF">H744_2c1226</name>
</gene>
<dbReference type="InterPro" id="IPR035288">
    <property type="entry name" value="ToxS"/>
</dbReference>
<keyword evidence="1" id="KW-1133">Transmembrane helix</keyword>
<reference evidence="2 3" key="1">
    <citation type="submission" date="2013-05" db="EMBL/GenBank/DDBJ databases">
        <title>Complete genome sequence of the lipase-producing bacterium Photobacterium gaetbulicola Gung47.</title>
        <authorList>
            <person name="Kim Y.-O."/>
        </authorList>
    </citation>
    <scope>NUCLEOTIDE SEQUENCE [LARGE SCALE GENOMIC DNA]</scope>
    <source>
        <strain evidence="2 3">Gung47</strain>
    </source>
</reference>
<dbReference type="HOGENOM" id="CLU_127087_0_0_6"/>
<dbReference type="OrthoDB" id="5916028at2"/>
<dbReference type="Proteomes" id="UP000032303">
    <property type="component" value="Chromosome 2"/>
</dbReference>
<evidence type="ECO:0000256" key="1">
    <source>
        <dbReference type="SAM" id="Phobius"/>
    </source>
</evidence>
<evidence type="ECO:0000313" key="2">
    <source>
        <dbReference type="EMBL" id="AJR07905.1"/>
    </source>
</evidence>
<dbReference type="PATRIC" id="fig|658445.3.peg.3118"/>
<name>A0A0C5WXW9_9GAMM</name>
<dbReference type="GO" id="GO:0016020">
    <property type="term" value="C:membrane"/>
    <property type="evidence" value="ECO:0007669"/>
    <property type="project" value="InterPro"/>
</dbReference>
<protein>
    <submittedName>
        <fullName evidence="2">ToxS</fullName>
    </submittedName>
</protein>
<dbReference type="AlphaFoldDB" id="A0A0C5WXW9"/>
<evidence type="ECO:0000313" key="3">
    <source>
        <dbReference type="Proteomes" id="UP000032303"/>
    </source>
</evidence>
<organism evidence="2 3">
    <name type="scientific">Photobacterium gaetbulicola Gung47</name>
    <dbReference type="NCBI Taxonomy" id="658445"/>
    <lineage>
        <taxon>Bacteria</taxon>
        <taxon>Pseudomonadati</taxon>
        <taxon>Pseudomonadota</taxon>
        <taxon>Gammaproteobacteria</taxon>
        <taxon>Vibrionales</taxon>
        <taxon>Vibrionaceae</taxon>
        <taxon>Photobacterium</taxon>
    </lineage>
</organism>
<dbReference type="STRING" id="658445.H744_2c1226"/>
<keyword evidence="1" id="KW-0812">Transmembrane</keyword>